<dbReference type="Gene3D" id="1.10.10.10">
    <property type="entry name" value="Winged helix-like DNA-binding domain superfamily/Winged helix DNA-binding domain"/>
    <property type="match status" value="1"/>
</dbReference>
<dbReference type="PANTHER" id="PTHR30126">
    <property type="entry name" value="HTH-TYPE TRANSCRIPTIONAL REGULATOR"/>
    <property type="match status" value="1"/>
</dbReference>
<dbReference type="PANTHER" id="PTHR30126:SF98">
    <property type="entry name" value="HTH-TYPE TRANSCRIPTIONAL ACTIVATOR BAUR"/>
    <property type="match status" value="1"/>
</dbReference>
<evidence type="ECO:0000256" key="2">
    <source>
        <dbReference type="ARBA" id="ARBA00023015"/>
    </source>
</evidence>
<reference evidence="6 7" key="1">
    <citation type="journal article" date="2016" name="Environ. Microbiol.">
        <title>New Methyloceanibacter diversity from North Sea sediments includes methanotroph containing solely the soluble methane monooxygenase.</title>
        <authorList>
            <person name="Vekeman B."/>
            <person name="Kerckhof F.M."/>
            <person name="Cremers G."/>
            <person name="de Vos P."/>
            <person name="Vandamme P."/>
            <person name="Boon N."/>
            <person name="Op den Camp H.J."/>
            <person name="Heylen K."/>
        </authorList>
    </citation>
    <scope>NUCLEOTIDE SEQUENCE [LARGE SCALE GENOMIC DNA]</scope>
    <source>
        <strain evidence="6 7">R-67177</strain>
    </source>
</reference>
<dbReference type="EMBL" id="LPWD01000021">
    <property type="protein sequence ID" value="ODS04062.1"/>
    <property type="molecule type" value="Genomic_DNA"/>
</dbReference>
<protein>
    <recommendedName>
        <fullName evidence="5">HTH lysR-type domain-containing protein</fullName>
    </recommendedName>
</protein>
<dbReference type="Pfam" id="PF00126">
    <property type="entry name" value="HTH_1"/>
    <property type="match status" value="1"/>
</dbReference>
<dbReference type="SUPFAM" id="SSF46785">
    <property type="entry name" value="Winged helix' DNA-binding domain"/>
    <property type="match status" value="1"/>
</dbReference>
<dbReference type="InterPro" id="IPR036388">
    <property type="entry name" value="WH-like_DNA-bd_sf"/>
</dbReference>
<dbReference type="GO" id="GO:0000976">
    <property type="term" value="F:transcription cis-regulatory region binding"/>
    <property type="evidence" value="ECO:0007669"/>
    <property type="project" value="TreeGrafter"/>
</dbReference>
<dbReference type="AlphaFoldDB" id="A0A1E3WEW7"/>
<gene>
    <name evidence="6" type="ORF">AUC71_06090</name>
</gene>
<keyword evidence="7" id="KW-1185">Reference proteome</keyword>
<feature type="domain" description="HTH lysR-type" evidence="5">
    <location>
        <begin position="1"/>
        <end position="56"/>
    </location>
</feature>
<dbReference type="GO" id="GO:0003700">
    <property type="term" value="F:DNA-binding transcription factor activity"/>
    <property type="evidence" value="ECO:0007669"/>
    <property type="project" value="InterPro"/>
</dbReference>
<evidence type="ECO:0000313" key="6">
    <source>
        <dbReference type="EMBL" id="ODS04062.1"/>
    </source>
</evidence>
<dbReference type="PROSITE" id="PS50931">
    <property type="entry name" value="HTH_LYSR"/>
    <property type="match status" value="1"/>
</dbReference>
<evidence type="ECO:0000256" key="1">
    <source>
        <dbReference type="ARBA" id="ARBA00009437"/>
    </source>
</evidence>
<comment type="similarity">
    <text evidence="1">Belongs to the LysR transcriptional regulatory family.</text>
</comment>
<sequence>MDLLKTFHEIVEARGVSRAGRALRRKQPALSLALKRLEDALDVKLCRRGPRGFELTDEGMLVAETCSSLNALVRSVPKRLSNITADLRGKISIQIISSLVCERFDAAISRFHDQHPKVEILIDVTTWDSVAAALLRDEIDVGVASAQTLRSDLQYDFLFDEMHGAYCGRSHPLYGKTFDDPAALSGQAFVLTGADEPDLLTAYRTQHGLGVQVAGLSEHLDEAKRLTMLGIGVCFLPEAFAAPEVAAGRLWPLLKEGEQPAMPIFVITNPRAPQKLARQLLLTEIGFPRAAK</sequence>
<dbReference type="InterPro" id="IPR036390">
    <property type="entry name" value="WH_DNA-bd_sf"/>
</dbReference>
<dbReference type="InterPro" id="IPR000847">
    <property type="entry name" value="LysR_HTH_N"/>
</dbReference>
<evidence type="ECO:0000256" key="4">
    <source>
        <dbReference type="ARBA" id="ARBA00023163"/>
    </source>
</evidence>
<dbReference type="CDD" id="cd05466">
    <property type="entry name" value="PBP2_LTTR_substrate"/>
    <property type="match status" value="1"/>
</dbReference>
<dbReference type="InterPro" id="IPR005119">
    <property type="entry name" value="LysR_subst-bd"/>
</dbReference>
<evidence type="ECO:0000259" key="5">
    <source>
        <dbReference type="PROSITE" id="PS50931"/>
    </source>
</evidence>
<keyword evidence="2" id="KW-0805">Transcription regulation</keyword>
<accession>A0A1E3WEW7</accession>
<keyword evidence="3" id="KW-0238">DNA-binding</keyword>
<comment type="caution">
    <text evidence="6">The sequence shown here is derived from an EMBL/GenBank/DDBJ whole genome shotgun (WGS) entry which is preliminary data.</text>
</comment>
<evidence type="ECO:0000256" key="3">
    <source>
        <dbReference type="ARBA" id="ARBA00023125"/>
    </source>
</evidence>
<dbReference type="SUPFAM" id="SSF53850">
    <property type="entry name" value="Periplasmic binding protein-like II"/>
    <property type="match status" value="1"/>
</dbReference>
<organism evidence="6 7">
    <name type="scientific">Methyloceanibacter marginalis</name>
    <dbReference type="NCBI Taxonomy" id="1774971"/>
    <lineage>
        <taxon>Bacteria</taxon>
        <taxon>Pseudomonadati</taxon>
        <taxon>Pseudomonadota</taxon>
        <taxon>Alphaproteobacteria</taxon>
        <taxon>Hyphomicrobiales</taxon>
        <taxon>Hyphomicrobiaceae</taxon>
        <taxon>Methyloceanibacter</taxon>
    </lineage>
</organism>
<evidence type="ECO:0000313" key="7">
    <source>
        <dbReference type="Proteomes" id="UP000095042"/>
    </source>
</evidence>
<dbReference type="Gene3D" id="3.40.190.10">
    <property type="entry name" value="Periplasmic binding protein-like II"/>
    <property type="match status" value="2"/>
</dbReference>
<name>A0A1E3WEW7_9HYPH</name>
<proteinExistence type="inferred from homology"/>
<keyword evidence="4" id="KW-0804">Transcription</keyword>
<dbReference type="Pfam" id="PF03466">
    <property type="entry name" value="LysR_substrate"/>
    <property type="match status" value="1"/>
</dbReference>
<dbReference type="Proteomes" id="UP000095042">
    <property type="component" value="Unassembled WGS sequence"/>
</dbReference>